<dbReference type="Pfam" id="PF08268">
    <property type="entry name" value="FBA_3"/>
    <property type="match status" value="1"/>
</dbReference>
<dbReference type="SUPFAM" id="SSF81383">
    <property type="entry name" value="F-box domain"/>
    <property type="match status" value="1"/>
</dbReference>
<reference evidence="3 4" key="1">
    <citation type="submission" date="2019-12" db="EMBL/GenBank/DDBJ databases">
        <authorList>
            <person name="Jiao W.-B."/>
            <person name="Schneeberger K."/>
        </authorList>
    </citation>
    <scope>NUCLEOTIDE SEQUENCE [LARGE SCALE GENOMIC DNA]</scope>
    <source>
        <strain evidence="4">cv. C24</strain>
    </source>
</reference>
<gene>
    <name evidence="3" type="ORF">C24_LOCUS17650</name>
</gene>
<dbReference type="PANTHER" id="PTHR31111">
    <property type="entry name" value="BNAA05G37150D PROTEIN-RELATED"/>
    <property type="match status" value="1"/>
</dbReference>
<evidence type="ECO:0000313" key="4">
    <source>
        <dbReference type="Proteomes" id="UP000434276"/>
    </source>
</evidence>
<evidence type="ECO:0008006" key="5">
    <source>
        <dbReference type="Google" id="ProtNLM"/>
    </source>
</evidence>
<evidence type="ECO:0000313" key="3">
    <source>
        <dbReference type="EMBL" id="CAA0394746.1"/>
    </source>
</evidence>
<dbReference type="PANTHER" id="PTHR31111:SF125">
    <property type="entry name" value="F-BOX PROTEIN CPR30-LIKE"/>
    <property type="match status" value="1"/>
</dbReference>
<organism evidence="3 4">
    <name type="scientific">Arabidopsis thaliana</name>
    <name type="common">Mouse-ear cress</name>
    <dbReference type="NCBI Taxonomy" id="3702"/>
    <lineage>
        <taxon>Eukaryota</taxon>
        <taxon>Viridiplantae</taxon>
        <taxon>Streptophyta</taxon>
        <taxon>Embryophyta</taxon>
        <taxon>Tracheophyta</taxon>
        <taxon>Spermatophyta</taxon>
        <taxon>Magnoliopsida</taxon>
        <taxon>eudicotyledons</taxon>
        <taxon>Gunneridae</taxon>
        <taxon>Pentapetalae</taxon>
        <taxon>rosids</taxon>
        <taxon>malvids</taxon>
        <taxon>Brassicales</taxon>
        <taxon>Brassicaceae</taxon>
        <taxon>Camelineae</taxon>
        <taxon>Arabidopsis</taxon>
    </lineage>
</organism>
<accession>A0A5S9XRD3</accession>
<sequence length="408" mass="46556">MTTSQFKKSKLIENNSQSLEILKEKNFNDVPLDVAIEIFMRLPVKSVARFLLLSKFWAEIIRSRHFITSFQVRSSLQPRLLVVFIDLNKQWNCEDWYFFSLSSSTTSSLSRVTCPFPDYVHYSHYVNGLISLGSGLEKVITNPSTGKSTVLGRVQTNSKVAKCFLGYDPVNDEYKLLVLCMKEKMQRHDGRTRILQLSSQHQVFPLGVKKKPWRMIDYTTPHGPVLNSVCIDGVLYYVAFTGEDLSQLSLMRFDLGSEKLDLFTSLPADFPAAFLHGFTLMRYKGKVALATKTLFIGIEVWVLDQQAEIHGCLKKSFSIIGGKWLFCDLFITGTTHTSEFILAPRFYSNRFYVIYYNPDTESLRKTKVEVHGGYDFKHRETKAMVFSGLCRDCSVVVGDTVSCFGNKD</sequence>
<dbReference type="NCBIfam" id="TIGR01640">
    <property type="entry name" value="F_box_assoc_1"/>
    <property type="match status" value="1"/>
</dbReference>
<dbReference type="ExpressionAtlas" id="A0A5S9XRD3">
    <property type="expression patterns" value="baseline and differential"/>
</dbReference>
<evidence type="ECO:0000259" key="1">
    <source>
        <dbReference type="Pfam" id="PF00646"/>
    </source>
</evidence>
<dbReference type="Pfam" id="PF00646">
    <property type="entry name" value="F-box"/>
    <property type="match status" value="1"/>
</dbReference>
<dbReference type="AlphaFoldDB" id="A0A5S9XRD3"/>
<protein>
    <recommendedName>
        <fullName evidence="5">F-box domain-containing protein</fullName>
    </recommendedName>
</protein>
<evidence type="ECO:0000259" key="2">
    <source>
        <dbReference type="Pfam" id="PF08268"/>
    </source>
</evidence>
<dbReference type="OrthoDB" id="1098887at2759"/>
<dbReference type="InterPro" id="IPR001810">
    <property type="entry name" value="F-box_dom"/>
</dbReference>
<dbReference type="InterPro" id="IPR017451">
    <property type="entry name" value="F-box-assoc_interact_dom"/>
</dbReference>
<dbReference type="InterPro" id="IPR013187">
    <property type="entry name" value="F-box-assoc_dom_typ3"/>
</dbReference>
<feature type="domain" description="F-box associated beta-propeller type 3" evidence="2">
    <location>
        <begin position="81"/>
        <end position="385"/>
    </location>
</feature>
<feature type="domain" description="F-box" evidence="1">
    <location>
        <begin position="28"/>
        <end position="66"/>
    </location>
</feature>
<dbReference type="Proteomes" id="UP000434276">
    <property type="component" value="Unassembled WGS sequence"/>
</dbReference>
<proteinExistence type="predicted"/>
<name>A0A5S9XRD3_ARATH</name>
<dbReference type="InterPro" id="IPR036047">
    <property type="entry name" value="F-box-like_dom_sf"/>
</dbReference>
<dbReference type="EMBL" id="CACSHJ010000095">
    <property type="protein sequence ID" value="CAA0394746.1"/>
    <property type="molecule type" value="Genomic_DNA"/>
</dbReference>